<reference evidence="17" key="2">
    <citation type="submission" date="2025-08" db="UniProtKB">
        <authorList>
            <consortium name="Ensembl"/>
        </authorList>
    </citation>
    <scope>IDENTIFICATION</scope>
</reference>
<keyword evidence="8" id="KW-0498">Mitosis</keyword>
<name>A0A7N6FF33_ANATE</name>
<feature type="domain" description="TOG" evidence="16">
    <location>
        <begin position="1"/>
        <end position="227"/>
    </location>
</feature>
<feature type="domain" description="TOG" evidence="16">
    <location>
        <begin position="1165"/>
        <end position="1403"/>
    </location>
</feature>
<dbReference type="InterPro" id="IPR016024">
    <property type="entry name" value="ARM-type_fold"/>
</dbReference>
<keyword evidence="7" id="KW-0677">Repeat</keyword>
<dbReference type="Proteomes" id="UP000265040">
    <property type="component" value="Chromosome 6"/>
</dbReference>
<evidence type="ECO:0000256" key="4">
    <source>
        <dbReference type="ARBA" id="ARBA00022454"/>
    </source>
</evidence>
<comment type="similarity">
    <text evidence="13">Belongs to the TOG/XMAP215 family.</text>
</comment>
<dbReference type="GO" id="GO:0051010">
    <property type="term" value="F:microtubule plus-end binding"/>
    <property type="evidence" value="ECO:0007669"/>
    <property type="project" value="InterPro"/>
</dbReference>
<dbReference type="GO" id="GO:0007051">
    <property type="term" value="P:spindle organization"/>
    <property type="evidence" value="ECO:0007669"/>
    <property type="project" value="InterPro"/>
</dbReference>
<evidence type="ECO:0000256" key="14">
    <source>
        <dbReference type="PROSITE-ProRule" id="PRU00103"/>
    </source>
</evidence>
<feature type="compositionally biased region" description="Basic and acidic residues" evidence="15">
    <location>
        <begin position="1876"/>
        <end position="1890"/>
    </location>
</feature>
<keyword evidence="12" id="KW-0137">Centromere</keyword>
<dbReference type="InterPro" id="IPR011989">
    <property type="entry name" value="ARM-like"/>
</dbReference>
<dbReference type="InterPro" id="IPR045110">
    <property type="entry name" value="XMAP215"/>
</dbReference>
<keyword evidence="9" id="KW-0995">Kinetochore</keyword>
<feature type="region of interest" description="Disordered" evidence="15">
    <location>
        <begin position="821"/>
        <end position="840"/>
    </location>
</feature>
<dbReference type="Gene3D" id="1.25.10.10">
    <property type="entry name" value="Leucine-rich Repeat Variant"/>
    <property type="match status" value="5"/>
</dbReference>
<keyword evidence="6" id="KW-0132">Cell division</keyword>
<sequence>MGDDSEWMKLPIDQKCEHKVWKARLNGYEEALKLFQRIEDEKSPEWGKYLGLIKKFVTESNAVAQLKGLEAALAYIENAHVAGKTTAEVVSGVVTKVFNQPKARAKELGTDICLMYIEIEKAEVVQDELLKGLDNKNPKIVVACIETLRKALSEFGSKIVTLKPVVKVLPKQFESREKAVRDEAKLLAIEIYKWIRDALRPPLQNINSVQLKELEEEWVKLPSSPPKQSRFLRSQQDLKAKFEQHQAQGEQSEGEDEVETAAAVDPYELLEAVEVLSKMPKDFYEKIEAKKWQERKEALEAVDALTKNPKLENGDYGDLVRALKKVVGKDANVMLVSMAAKCLAGLASGLRKKFGTYAGQVVPTILEKFKEKKPQVVQALQEAIDAIFLTTTLQNLSEDILGVMDNKNPSIKQQASLFLARSFRHCTQATLPKSILKPFCAALIKQVNDSAPEVRDAAFEALGTAMKVVGEKAVNPFLADLDKLKLDKIKECADKVELPGGRKGGGGGGGSVGDKKPATKAPPPAEAPPKSSAPPKKTQTLGDVNSPQCTGPPKKGKPLSAAGGKTKKTSDSKEVTESELSAEVCEDLAAGVLPASCLQQLDSANWKERLASMEEFQRAVETMDKAVMPCQALVRMLAKKPGWKETNFQVMQMKLHIVALIAQRGQFSKTSASMVLDGLVDKIGDVKCGSNAKEGLTAIGEACSLPWTAEQVVSTAFSQKNPKNQAETLNWLANAMKEFGFAGINVKAFINNVKTALGATNPAVRTSAISLLGVMYLYMGAPLRMFFEDEKPALLSQIDAEFEKMQGQSPPAPIRSIKKAAVEEEGDEAEEQDEDGRGHDIMDLLPRTDISDKITSDLVSKIGDKNWKIRKEGLDETASIVSEAKFITVNLGELPLALKGRLSDSNKILVQQTLTILQQLATAMGPGLKQHVKALGIPVITVLGDSKPNVRAAAMTTLQSWVEQTGMKEWLEGEDLSEELKRENPFLRQEVLGWLAEKLPTMRTVPGDLMLCIPQLYACLEDRNGDVRKKAQDALPTFMMHLGYDKMNKATGKLKPASKDQVVAMLEKARAVMPAKPAAPAVKAGGGKGPAEPRSLVSLLSFTRVASLSFSQGAAAKKPPAKGPKDDEDKSGPIFILIPNAKEQRIKEEKQLKILKWNFITPRDEYVEQLKTQMSTCFAKWLQDELFHFDFQRHVKAIGVMIERLESESEATISCLDLILKWFTLRFFDTNTTVLMKVLEYLKLLFAMLNRENYHLTEYEANSFVPYLILKVGESKDVVRKDVRAILTMLCKVYPASKVFPFLMDGTKSKNSKQRAECLEELGCLIEGYGMNVCQPTPAKSLKEIAVHIGDRDTSVRNAALNTVVAVYNVCGDQVYKLIGNLSEKDMSMLEERIKRSAKKTPAAPAAKQSVPERSQREHPTNPNATFLRKPAQEDPNKLNQARQNTQHSESSHPSIPKEFQLDLDMIEMDQSRVCELPDLVQHKLDELLEPIMIPEPKIRSVSPHFDDLHNSTASTINFVISQVASGDINTSIQALAQIDEVLRQEDKAEVMSGHIDQFLIATFMQLRLIYSTHMADDRLDKKDIIKLYSCIIGNMLSLFSMESLAREASMGVLKDLMHGLITLMLDGRVEDIEEGQQLIRSVNLLVIRVLEKSDQTNMIRLILDHLSMIENRNESELEAHLRRVIKHSGNLSGLKSDRGNEKIGLRTDRMSKAKVSDILSEIFKKIGSKENTKEGLTELYEYKQKYSDADLEPFLKNTSQFFQSYVERGLRMIESEREGKARIQTSAGKTGSLIPQHGVDSSLSSNEELKPAVYYERLKILRQRQGLENTSRVSVLQGVGGSEDEPQQRPPISSLLTSKPSVASSTDMLHSKLSQLKESRELYQQEHNAHSHSPTHAHTRSASPAANLDDLKKRLERIKSNRQ</sequence>
<dbReference type="InterPro" id="IPR034085">
    <property type="entry name" value="TOG"/>
</dbReference>
<evidence type="ECO:0000256" key="9">
    <source>
        <dbReference type="ARBA" id="ARBA00022838"/>
    </source>
</evidence>
<evidence type="ECO:0000256" key="5">
    <source>
        <dbReference type="ARBA" id="ARBA00022490"/>
    </source>
</evidence>
<feature type="region of interest" description="Disordered" evidence="15">
    <location>
        <begin position="1394"/>
        <end position="1456"/>
    </location>
</feature>
<keyword evidence="5" id="KW-0963">Cytoplasm</keyword>
<evidence type="ECO:0000256" key="2">
    <source>
        <dbReference type="ARBA" id="ARBA00004629"/>
    </source>
</evidence>
<evidence type="ECO:0000313" key="17">
    <source>
        <dbReference type="Ensembl" id="ENSATEP00000056581.1"/>
    </source>
</evidence>
<dbReference type="FunFam" id="1.25.10.10:FF:000068">
    <property type="entry name" value="cytoskeleton-associated protein 5 isoform X1"/>
    <property type="match status" value="1"/>
</dbReference>
<evidence type="ECO:0000256" key="11">
    <source>
        <dbReference type="ARBA" id="ARBA00023306"/>
    </source>
</evidence>
<dbReference type="GO" id="GO:0000776">
    <property type="term" value="C:kinetochore"/>
    <property type="evidence" value="ECO:0007669"/>
    <property type="project" value="UniProtKB-KW"/>
</dbReference>
<keyword evidence="4" id="KW-0158">Chromosome</keyword>
<keyword evidence="11" id="KW-0131">Cell cycle</keyword>
<feature type="domain" description="TOG" evidence="16">
    <location>
        <begin position="579"/>
        <end position="811"/>
    </location>
</feature>
<dbReference type="SMART" id="SM01349">
    <property type="entry name" value="TOG"/>
    <property type="match status" value="5"/>
</dbReference>
<feature type="region of interest" description="Disordered" evidence="15">
    <location>
        <begin position="1837"/>
        <end position="1924"/>
    </location>
</feature>
<dbReference type="Ensembl" id="ENSATET00000042281.2">
    <property type="protein sequence ID" value="ENSATEP00000056581.1"/>
    <property type="gene ID" value="ENSATEG00000005337.3"/>
</dbReference>
<evidence type="ECO:0000256" key="13">
    <source>
        <dbReference type="ARBA" id="ARBA00025722"/>
    </source>
</evidence>
<evidence type="ECO:0000256" key="3">
    <source>
        <dbReference type="ARBA" id="ARBA00004647"/>
    </source>
</evidence>
<feature type="repeat" description="HEAT" evidence="14">
    <location>
        <begin position="1012"/>
        <end position="1049"/>
    </location>
</feature>
<evidence type="ECO:0000256" key="10">
    <source>
        <dbReference type="ARBA" id="ARBA00023212"/>
    </source>
</evidence>
<dbReference type="InterPro" id="IPR048491">
    <property type="entry name" value="XMAP215_CLASP_TOG"/>
</dbReference>
<evidence type="ECO:0000256" key="1">
    <source>
        <dbReference type="ARBA" id="ARBA00004300"/>
    </source>
</evidence>
<dbReference type="Pfam" id="PF21041">
    <property type="entry name" value="XMAP215_CLASP_TOG"/>
    <property type="match status" value="5"/>
</dbReference>
<dbReference type="GO" id="GO:0000922">
    <property type="term" value="C:spindle pole"/>
    <property type="evidence" value="ECO:0007669"/>
    <property type="project" value="UniProtKB-SubCell"/>
</dbReference>
<dbReference type="GO" id="GO:0030951">
    <property type="term" value="P:establishment or maintenance of microtubule cytoskeleton polarity"/>
    <property type="evidence" value="ECO:0007669"/>
    <property type="project" value="InterPro"/>
</dbReference>
<feature type="compositionally biased region" description="Basic and acidic residues" evidence="15">
    <location>
        <begin position="1910"/>
        <end position="1924"/>
    </location>
</feature>
<evidence type="ECO:0000313" key="18">
    <source>
        <dbReference type="Proteomes" id="UP000265040"/>
    </source>
</evidence>
<dbReference type="PANTHER" id="PTHR12609">
    <property type="entry name" value="MICROTUBULE ASSOCIATED PROTEIN XMAP215"/>
    <property type="match status" value="1"/>
</dbReference>
<feature type="compositionally biased region" description="Polar residues" evidence="15">
    <location>
        <begin position="1438"/>
        <end position="1454"/>
    </location>
</feature>
<gene>
    <name evidence="17" type="primary">CKAP5</name>
</gene>
<dbReference type="GO" id="GO:0046785">
    <property type="term" value="P:microtubule polymerization"/>
    <property type="evidence" value="ECO:0007669"/>
    <property type="project" value="InterPro"/>
</dbReference>
<proteinExistence type="inferred from homology"/>
<feature type="domain" description="TOG" evidence="16">
    <location>
        <begin position="268"/>
        <end position="505"/>
    </location>
</feature>
<accession>A0A7N6FF33</accession>
<dbReference type="InterPro" id="IPR021133">
    <property type="entry name" value="HEAT_type_2"/>
</dbReference>
<feature type="domain" description="TOG" evidence="16">
    <location>
        <begin position="843"/>
        <end position="1075"/>
    </location>
</feature>
<dbReference type="GO" id="GO:0051301">
    <property type="term" value="P:cell division"/>
    <property type="evidence" value="ECO:0007669"/>
    <property type="project" value="UniProtKB-KW"/>
</dbReference>
<evidence type="ECO:0000256" key="7">
    <source>
        <dbReference type="ARBA" id="ARBA00022737"/>
    </source>
</evidence>
<feature type="repeat" description="HEAT" evidence="14">
    <location>
        <begin position="439"/>
        <end position="477"/>
    </location>
</feature>
<feature type="compositionally biased region" description="Polar residues" evidence="15">
    <location>
        <begin position="1851"/>
        <end position="1875"/>
    </location>
</feature>
<evidence type="ECO:0000256" key="12">
    <source>
        <dbReference type="ARBA" id="ARBA00023328"/>
    </source>
</evidence>
<feature type="compositionally biased region" description="Low complexity" evidence="15">
    <location>
        <begin position="528"/>
        <end position="538"/>
    </location>
</feature>
<feature type="compositionally biased region" description="Acidic residues" evidence="15">
    <location>
        <begin position="823"/>
        <end position="834"/>
    </location>
</feature>
<dbReference type="GO" id="GO:0061863">
    <property type="term" value="F:microtubule plus end polymerase"/>
    <property type="evidence" value="ECO:0007669"/>
    <property type="project" value="InterPro"/>
</dbReference>
<organism evidence="17 18">
    <name type="scientific">Anabas testudineus</name>
    <name type="common">Climbing perch</name>
    <name type="synonym">Anthias testudineus</name>
    <dbReference type="NCBI Taxonomy" id="64144"/>
    <lineage>
        <taxon>Eukaryota</taxon>
        <taxon>Metazoa</taxon>
        <taxon>Chordata</taxon>
        <taxon>Craniata</taxon>
        <taxon>Vertebrata</taxon>
        <taxon>Euteleostomi</taxon>
        <taxon>Actinopterygii</taxon>
        <taxon>Neopterygii</taxon>
        <taxon>Teleostei</taxon>
        <taxon>Neoteleostei</taxon>
        <taxon>Acanthomorphata</taxon>
        <taxon>Anabantaria</taxon>
        <taxon>Anabantiformes</taxon>
        <taxon>Anabantoidei</taxon>
        <taxon>Anabantidae</taxon>
        <taxon>Anabas</taxon>
    </lineage>
</organism>
<dbReference type="PROSITE" id="PS50077">
    <property type="entry name" value="HEAT_REPEAT"/>
    <property type="match status" value="2"/>
</dbReference>
<comment type="subcellular location">
    <subcellularLocation>
        <location evidence="2">Chromosome</location>
        <location evidence="2">Centromere</location>
        <location evidence="2">Kinetochore</location>
    </subcellularLocation>
    <subcellularLocation>
        <location evidence="1">Cytoplasm</location>
        <location evidence="1">Cytoskeleton</location>
        <location evidence="1">Microtubule organizing center</location>
        <location evidence="1">Centrosome</location>
    </subcellularLocation>
    <subcellularLocation>
        <location evidence="3">Cytoplasm</location>
        <location evidence="3">Cytoskeleton</location>
        <location evidence="3">Spindle pole</location>
    </subcellularLocation>
</comment>
<feature type="compositionally biased region" description="Polar residues" evidence="15">
    <location>
        <begin position="539"/>
        <end position="549"/>
    </location>
</feature>
<evidence type="ECO:0000256" key="8">
    <source>
        <dbReference type="ARBA" id="ARBA00022776"/>
    </source>
</evidence>
<reference evidence="17" key="1">
    <citation type="submission" date="2021-04" db="EMBL/GenBank/DDBJ databases">
        <authorList>
            <consortium name="Wellcome Sanger Institute Data Sharing"/>
        </authorList>
    </citation>
    <scope>NUCLEOTIDE SEQUENCE [LARGE SCALE GENOMIC DNA]</scope>
</reference>
<keyword evidence="10" id="KW-0206">Cytoskeleton</keyword>
<dbReference type="GO" id="GO:0005813">
    <property type="term" value="C:centrosome"/>
    <property type="evidence" value="ECO:0007669"/>
    <property type="project" value="UniProtKB-SubCell"/>
</dbReference>
<feature type="region of interest" description="Disordered" evidence="15">
    <location>
        <begin position="496"/>
        <end position="579"/>
    </location>
</feature>
<evidence type="ECO:0000259" key="16">
    <source>
        <dbReference type="SMART" id="SM01349"/>
    </source>
</evidence>
<dbReference type="GeneTree" id="ENSGT00390000014757"/>
<keyword evidence="18" id="KW-1185">Reference proteome</keyword>
<dbReference type="FunFam" id="1.25.10.10:FF:000052">
    <property type="entry name" value="Cytoskeleton associated protein 5"/>
    <property type="match status" value="1"/>
</dbReference>
<evidence type="ECO:0000256" key="6">
    <source>
        <dbReference type="ARBA" id="ARBA00022618"/>
    </source>
</evidence>
<dbReference type="SUPFAM" id="SSF48371">
    <property type="entry name" value="ARM repeat"/>
    <property type="match status" value="2"/>
</dbReference>
<feature type="compositionally biased region" description="Gly residues" evidence="15">
    <location>
        <begin position="501"/>
        <end position="512"/>
    </location>
</feature>
<dbReference type="FunFam" id="1.25.10.10:FF:000019">
    <property type="entry name" value="Cytoskeleton-associated protein 5"/>
    <property type="match status" value="1"/>
</dbReference>
<dbReference type="FunFam" id="1.25.10.10:FF:000063">
    <property type="entry name" value="Putative cytoskeleton-associated protein 5"/>
    <property type="match status" value="1"/>
</dbReference>
<protein>
    <recommendedName>
        <fullName evidence="16">TOG domain-containing protein</fullName>
    </recommendedName>
</protein>
<evidence type="ECO:0000256" key="15">
    <source>
        <dbReference type="SAM" id="MobiDB-lite"/>
    </source>
</evidence>
<reference evidence="17" key="3">
    <citation type="submission" date="2025-09" db="UniProtKB">
        <authorList>
            <consortium name="Ensembl"/>
        </authorList>
    </citation>
    <scope>IDENTIFICATION</scope>
</reference>
<dbReference type="FunFam" id="1.25.10.10:FF:000050">
    <property type="entry name" value="Cytoskeleton-associated protein 5 isoform X1"/>
    <property type="match status" value="1"/>
</dbReference>